<dbReference type="EMBL" id="JBHSYM010000073">
    <property type="protein sequence ID" value="MFC7016092.1"/>
    <property type="molecule type" value="Genomic_DNA"/>
</dbReference>
<feature type="compositionally biased region" description="Basic and acidic residues" evidence="1">
    <location>
        <begin position="25"/>
        <end position="41"/>
    </location>
</feature>
<gene>
    <name evidence="2" type="ORF">ACFQMH_31225</name>
</gene>
<evidence type="ECO:0000313" key="3">
    <source>
        <dbReference type="Proteomes" id="UP001596409"/>
    </source>
</evidence>
<comment type="caution">
    <text evidence="2">The sequence shown here is derived from an EMBL/GenBank/DDBJ whole genome shotgun (WGS) entry which is preliminary data.</text>
</comment>
<protein>
    <submittedName>
        <fullName evidence="2">Uncharacterized protein</fullName>
    </submittedName>
</protein>
<dbReference type="Proteomes" id="UP001596409">
    <property type="component" value="Unassembled WGS sequence"/>
</dbReference>
<feature type="region of interest" description="Disordered" evidence="1">
    <location>
        <begin position="20"/>
        <end position="51"/>
    </location>
</feature>
<keyword evidence="3" id="KW-1185">Reference proteome</keyword>
<accession>A0ABW2EBB0</accession>
<reference evidence="3" key="1">
    <citation type="journal article" date="2019" name="Int. J. Syst. Evol. Microbiol.">
        <title>The Global Catalogue of Microorganisms (GCM) 10K type strain sequencing project: providing services to taxonomists for standard genome sequencing and annotation.</title>
        <authorList>
            <consortium name="The Broad Institute Genomics Platform"/>
            <consortium name="The Broad Institute Genome Sequencing Center for Infectious Disease"/>
            <person name="Wu L."/>
            <person name="Ma J."/>
        </authorList>
    </citation>
    <scope>NUCLEOTIDE SEQUENCE [LARGE SCALE GENOMIC DNA]</scope>
    <source>
        <strain evidence="3">JCM 4855</strain>
    </source>
</reference>
<organism evidence="2 3">
    <name type="scientific">Streptomyces viridiviolaceus</name>
    <dbReference type="NCBI Taxonomy" id="68282"/>
    <lineage>
        <taxon>Bacteria</taxon>
        <taxon>Bacillati</taxon>
        <taxon>Actinomycetota</taxon>
        <taxon>Actinomycetes</taxon>
        <taxon>Kitasatosporales</taxon>
        <taxon>Streptomycetaceae</taxon>
        <taxon>Streptomyces</taxon>
    </lineage>
</organism>
<sequence>MSSGHGRAGRGGVMAALRLFGGKNTPEEHVEEAARLSREGEDPPPPHVHFF</sequence>
<name>A0ABW2EBB0_9ACTN</name>
<proteinExistence type="predicted"/>
<evidence type="ECO:0000256" key="1">
    <source>
        <dbReference type="SAM" id="MobiDB-lite"/>
    </source>
</evidence>
<evidence type="ECO:0000313" key="2">
    <source>
        <dbReference type="EMBL" id="MFC7016092.1"/>
    </source>
</evidence>